<reference evidence="12 13" key="2">
    <citation type="journal article" date="2019" name="Nat. Med.">
        <title>A library of human gut bacterial isolates paired with longitudinal multiomics data enables mechanistic microbiome research.</title>
        <authorList>
            <person name="Poyet M."/>
            <person name="Groussin M."/>
            <person name="Gibbons S.M."/>
            <person name="Avila-Pacheco J."/>
            <person name="Jiang X."/>
            <person name="Kearney S.M."/>
            <person name="Perrotta A.R."/>
            <person name="Berdy B."/>
            <person name="Zhao S."/>
            <person name="Lieberman T.D."/>
            <person name="Swanson P.K."/>
            <person name="Smith M."/>
            <person name="Roesemann S."/>
            <person name="Alexander J.E."/>
            <person name="Rich S.A."/>
            <person name="Livny J."/>
            <person name="Vlamakis H."/>
            <person name="Clish C."/>
            <person name="Bullock K."/>
            <person name="Deik A."/>
            <person name="Scott J."/>
            <person name="Pierce K.A."/>
            <person name="Xavier R.J."/>
            <person name="Alm E.J."/>
        </authorList>
    </citation>
    <scope>NUCLEOTIDE SEQUENCE [LARGE SCALE GENOMIC DNA]</scope>
    <source>
        <strain evidence="8 12">BIOML-A20</strain>
        <strain evidence="7 13">BIOML-A9</strain>
    </source>
</reference>
<dbReference type="PANTHER" id="PTHR43280:SF32">
    <property type="entry name" value="TRANSCRIPTIONAL REGULATORY PROTEIN"/>
    <property type="match status" value="1"/>
</dbReference>
<evidence type="ECO:0000256" key="3">
    <source>
        <dbReference type="ARBA" id="ARBA00023163"/>
    </source>
</evidence>
<dbReference type="EMBL" id="VOHW01000010">
    <property type="protein sequence ID" value="TWV60270.1"/>
    <property type="molecule type" value="Genomic_DNA"/>
</dbReference>
<evidence type="ECO:0000313" key="6">
    <source>
        <dbReference type="EMBL" id="MDB9006602.1"/>
    </source>
</evidence>
<keyword evidence="2 5" id="KW-0238">DNA-binding</keyword>
<name>A0A174KL21_PARDI</name>
<dbReference type="OrthoDB" id="1372329at2"/>
<dbReference type="Proteomes" id="UP000095455">
    <property type="component" value="Unassembled WGS sequence"/>
</dbReference>
<dbReference type="OMA" id="THICMIG"/>
<dbReference type="InterPro" id="IPR009057">
    <property type="entry name" value="Homeodomain-like_sf"/>
</dbReference>
<dbReference type="SUPFAM" id="SSF46689">
    <property type="entry name" value="Homeodomain-like"/>
    <property type="match status" value="1"/>
</dbReference>
<evidence type="ECO:0000313" key="5">
    <source>
        <dbReference type="EMBL" id="CUP09910.1"/>
    </source>
</evidence>
<evidence type="ECO:0000313" key="7">
    <source>
        <dbReference type="EMBL" id="MRY95602.1"/>
    </source>
</evidence>
<evidence type="ECO:0000256" key="2">
    <source>
        <dbReference type="ARBA" id="ARBA00023125"/>
    </source>
</evidence>
<dbReference type="Proteomes" id="UP000441609">
    <property type="component" value="Unassembled WGS sequence"/>
</dbReference>
<dbReference type="EMBL" id="WKMY01000021">
    <property type="protein sequence ID" value="MRY95602.1"/>
    <property type="molecule type" value="Genomic_DNA"/>
</dbReference>
<dbReference type="PROSITE" id="PS01124">
    <property type="entry name" value="HTH_ARAC_FAMILY_2"/>
    <property type="match status" value="1"/>
</dbReference>
<dbReference type="PANTHER" id="PTHR43280">
    <property type="entry name" value="ARAC-FAMILY TRANSCRIPTIONAL REGULATOR"/>
    <property type="match status" value="1"/>
</dbReference>
<evidence type="ECO:0000259" key="4">
    <source>
        <dbReference type="PROSITE" id="PS01124"/>
    </source>
</evidence>
<evidence type="ECO:0000313" key="11">
    <source>
        <dbReference type="Proteomes" id="UP000315827"/>
    </source>
</evidence>
<reference evidence="5 10" key="1">
    <citation type="submission" date="2015-09" db="EMBL/GenBank/DDBJ databases">
        <authorList>
            <consortium name="Pathogen Informatics"/>
        </authorList>
    </citation>
    <scope>NUCLEOTIDE SEQUENCE [LARGE SCALE GENOMIC DNA]</scope>
    <source>
        <strain evidence="5 10">2789STDY5608822</strain>
    </source>
</reference>
<feature type="domain" description="HTH araC/xylS-type" evidence="4">
    <location>
        <begin position="196"/>
        <end position="294"/>
    </location>
</feature>
<dbReference type="RefSeq" id="WP_005860567.1">
    <property type="nucleotide sequence ID" value="NZ_BQOC01000004.1"/>
</dbReference>
<dbReference type="EMBL" id="JAQMPJ010000018">
    <property type="protein sequence ID" value="MDB9006602.1"/>
    <property type="molecule type" value="Genomic_DNA"/>
</dbReference>
<accession>A0A174KL21</accession>
<dbReference type="InterPro" id="IPR018060">
    <property type="entry name" value="HTH_AraC"/>
</dbReference>
<proteinExistence type="predicted"/>
<keyword evidence="3" id="KW-0804">Transcription</keyword>
<dbReference type="Gene3D" id="1.10.10.60">
    <property type="entry name" value="Homeodomain-like"/>
    <property type="match status" value="1"/>
</dbReference>
<organism evidence="9 11">
    <name type="scientific">Parabacteroides distasonis</name>
    <dbReference type="NCBI Taxonomy" id="823"/>
    <lineage>
        <taxon>Bacteria</taxon>
        <taxon>Pseudomonadati</taxon>
        <taxon>Bacteroidota</taxon>
        <taxon>Bacteroidia</taxon>
        <taxon>Bacteroidales</taxon>
        <taxon>Tannerellaceae</taxon>
        <taxon>Parabacteroides</taxon>
    </lineage>
</organism>
<reference evidence="9 11" key="3">
    <citation type="submission" date="2019-07" db="EMBL/GenBank/DDBJ databases">
        <title>Genome sequencing of Parabacteroides distasonis iSURF_7.</title>
        <authorList>
            <person name="Degefu H.N."/>
            <person name="Ruoff K.L."/>
            <person name="Price C.E."/>
            <person name="Valls R.A."/>
            <person name="O'Toole G.A."/>
        </authorList>
    </citation>
    <scope>NUCLEOTIDE SEQUENCE [LARGE SCALE GENOMIC DNA]</scope>
    <source>
        <strain evidence="9 11">CFPLTA003_1B</strain>
    </source>
</reference>
<evidence type="ECO:0000313" key="12">
    <source>
        <dbReference type="Proteomes" id="UP000441609"/>
    </source>
</evidence>
<dbReference type="Proteomes" id="UP000315827">
    <property type="component" value="Unassembled WGS sequence"/>
</dbReference>
<comment type="caution">
    <text evidence="9">The sequence shown here is derived from an EMBL/GenBank/DDBJ whole genome shotgun (WGS) entry which is preliminary data.</text>
</comment>
<reference evidence="6" key="4">
    <citation type="submission" date="2023-01" db="EMBL/GenBank/DDBJ databases">
        <title>Human gut microbiome strain richness.</title>
        <authorList>
            <person name="Chen-Liaw A."/>
        </authorList>
    </citation>
    <scope>NUCLEOTIDE SEQUENCE</scope>
    <source>
        <strain evidence="6">RTP21484st1_E5_RTP21484_190118</strain>
    </source>
</reference>
<evidence type="ECO:0000313" key="9">
    <source>
        <dbReference type="EMBL" id="TWV60270.1"/>
    </source>
</evidence>
<gene>
    <name evidence="5" type="ORF">ERS852380_03911</name>
    <name evidence="9" type="ORF">FSA05_15485</name>
    <name evidence="7" type="ORF">GKD67_20670</name>
    <name evidence="8" type="ORF">GKD70_09465</name>
    <name evidence="6" type="ORF">PN599_16535</name>
</gene>
<evidence type="ECO:0000313" key="8">
    <source>
        <dbReference type="EMBL" id="MSB73508.1"/>
    </source>
</evidence>
<dbReference type="Proteomes" id="UP001210126">
    <property type="component" value="Unassembled WGS sequence"/>
</dbReference>
<sequence>MQTELVRQLTIEDLSQNAVLDYIDGDIAFANRLRLPHVPHAKPVKIDALKLLICTKGTLQVDVNTKTRIIRANEVLCCLPLTVLRNAIGSDDLECKGIAISMNIVRRLVSLGGGTRDKFFYLEQNPVLPIGQKGAQIFELYHKLIGSRIKATDNPYQKGIMSALISAIFYELLGNLDTYCISRNNTMFKQGDLLFNRFIELLSKSKVKVRSVSFYADKLFITTKYLSVICKQVCGKTAFDIINEFIIEDITELLKYSEKSIKEIANYLEFPNLSYFGKYVKAHTGMSPTQYRKHLINKL</sequence>
<dbReference type="SMART" id="SM00342">
    <property type="entry name" value="HTH_ARAC"/>
    <property type="match status" value="1"/>
</dbReference>
<evidence type="ECO:0000313" key="10">
    <source>
        <dbReference type="Proteomes" id="UP000095455"/>
    </source>
</evidence>
<dbReference type="Pfam" id="PF12833">
    <property type="entry name" value="HTH_18"/>
    <property type="match status" value="1"/>
</dbReference>
<dbReference type="EMBL" id="CYYK01000017">
    <property type="protein sequence ID" value="CUP09910.1"/>
    <property type="molecule type" value="Genomic_DNA"/>
</dbReference>
<dbReference type="GO" id="GO:0003700">
    <property type="term" value="F:DNA-binding transcription factor activity"/>
    <property type="evidence" value="ECO:0007669"/>
    <property type="project" value="InterPro"/>
</dbReference>
<protein>
    <submittedName>
        <fullName evidence="9">AraC family transcriptional regulator</fullName>
    </submittedName>
    <submittedName>
        <fullName evidence="5">DNA-binding transcriptional regulator AraC</fullName>
    </submittedName>
    <submittedName>
        <fullName evidence="6">Helix-turn-helix domain-containing protein</fullName>
    </submittedName>
</protein>
<evidence type="ECO:0000313" key="13">
    <source>
        <dbReference type="Proteomes" id="UP000461276"/>
    </source>
</evidence>
<dbReference type="EMBL" id="WKMO01000007">
    <property type="protein sequence ID" value="MSB73508.1"/>
    <property type="molecule type" value="Genomic_DNA"/>
</dbReference>
<keyword evidence="1" id="KW-0805">Transcription regulation</keyword>
<dbReference type="AlphaFoldDB" id="A0A174KL21"/>
<dbReference type="Proteomes" id="UP000461276">
    <property type="component" value="Unassembled WGS sequence"/>
</dbReference>
<dbReference type="GO" id="GO:0043565">
    <property type="term" value="F:sequence-specific DNA binding"/>
    <property type="evidence" value="ECO:0007669"/>
    <property type="project" value="InterPro"/>
</dbReference>
<evidence type="ECO:0000256" key="1">
    <source>
        <dbReference type="ARBA" id="ARBA00023015"/>
    </source>
</evidence>